<feature type="domain" description="CdaR GGDEF-like" evidence="4">
    <location>
        <begin position="270"/>
        <end position="409"/>
    </location>
</feature>
<dbReference type="RefSeq" id="WP_090512900.1">
    <property type="nucleotide sequence ID" value="NZ_CWKH01000001.1"/>
</dbReference>
<evidence type="ECO:0000256" key="1">
    <source>
        <dbReference type="ARBA" id="ARBA00006754"/>
    </source>
</evidence>
<dbReference type="Pfam" id="PF07905">
    <property type="entry name" value="PucR"/>
    <property type="match status" value="1"/>
</dbReference>
<dbReference type="Gene3D" id="1.10.10.2840">
    <property type="entry name" value="PucR C-terminal helix-turn-helix domain"/>
    <property type="match status" value="1"/>
</dbReference>
<dbReference type="PANTHER" id="PTHR33744:SF1">
    <property type="entry name" value="DNA-BINDING TRANSCRIPTIONAL ACTIVATOR ADER"/>
    <property type="match status" value="1"/>
</dbReference>
<dbReference type="InterPro" id="IPR025736">
    <property type="entry name" value="PucR_C-HTH_dom"/>
</dbReference>
<evidence type="ECO:0000259" key="2">
    <source>
        <dbReference type="Pfam" id="PF07905"/>
    </source>
</evidence>
<dbReference type="EMBL" id="CWKH01000001">
    <property type="protein sequence ID" value="CRZ15114.1"/>
    <property type="molecule type" value="Genomic_DNA"/>
</dbReference>
<organism evidence="5 6">
    <name type="scientific">Mycolicibacterium neworleansense</name>
    <dbReference type="NCBI Taxonomy" id="146018"/>
    <lineage>
        <taxon>Bacteria</taxon>
        <taxon>Bacillati</taxon>
        <taxon>Actinomycetota</taxon>
        <taxon>Actinomycetes</taxon>
        <taxon>Mycobacteriales</taxon>
        <taxon>Mycobacteriaceae</taxon>
        <taxon>Mycolicibacterium</taxon>
    </lineage>
</organism>
<feature type="domain" description="PucR C-terminal helix-turn-helix" evidence="3">
    <location>
        <begin position="464"/>
        <end position="521"/>
    </location>
</feature>
<gene>
    <name evidence="5" type="ORF">BN2156_01972</name>
</gene>
<proteinExistence type="inferred from homology"/>
<dbReference type="STRING" id="146018.BN2156_01972"/>
<evidence type="ECO:0000313" key="6">
    <source>
        <dbReference type="Proteomes" id="UP000199147"/>
    </source>
</evidence>
<keyword evidence="6" id="KW-1185">Reference proteome</keyword>
<evidence type="ECO:0000313" key="5">
    <source>
        <dbReference type="EMBL" id="CRZ15114.1"/>
    </source>
</evidence>
<dbReference type="AlphaFoldDB" id="A0A0H5S232"/>
<feature type="domain" description="Purine catabolism PurC-like" evidence="2">
    <location>
        <begin position="7"/>
        <end position="124"/>
    </location>
</feature>
<dbReference type="OrthoDB" id="2973014at2"/>
<dbReference type="Proteomes" id="UP000199147">
    <property type="component" value="Unassembled WGS sequence"/>
</dbReference>
<evidence type="ECO:0000259" key="3">
    <source>
        <dbReference type="Pfam" id="PF13556"/>
    </source>
</evidence>
<protein>
    <submittedName>
        <fullName evidence="5">Regulatory protein</fullName>
    </submittedName>
</protein>
<dbReference type="InterPro" id="IPR041522">
    <property type="entry name" value="CdaR_GGDEF"/>
</dbReference>
<dbReference type="PANTHER" id="PTHR33744">
    <property type="entry name" value="CARBOHYDRATE DIACID REGULATOR"/>
    <property type="match status" value="1"/>
</dbReference>
<dbReference type="InterPro" id="IPR012914">
    <property type="entry name" value="PucR_dom"/>
</dbReference>
<comment type="similarity">
    <text evidence="1">Belongs to the CdaR family.</text>
</comment>
<dbReference type="InterPro" id="IPR051448">
    <property type="entry name" value="CdaR-like_regulators"/>
</dbReference>
<sequence>MIPTVRDIIALPVVRAGEPEVLSAQQLDRPVRWVHVSDMPDLAGLLQGGELVLTTGAALRDAPRDYLRRMQRAGVVGVVVELGTRIESLPDSVGQMAQTLGLALVVLHRETKFVEVTEAVHRLIVADQYEELEFAHRTHKTFTELSMKRPTMADIVRAAAEMIDESVVLEDLSHQVLAISPRNEAATTVLADWQRRSRALTEPWATTAVGPRAEEWGRLIVPRAPAAPVKTTMVLERAAQALALHRMAERGRSGLEHQAQSGLIDDVLGGRIADDREADARALALGLRPGGPYLPTTVRVGAPLDRLDPVGTQRRNIRILDAVAHSVKAQGHSAICSIRRDGEVGLVLALNPRRGSSAEATLSRLAEGWREAISRGGDSDKVVIAVGGGAGAFADAVHGLREAAHVAEVAASMPDLTRPFVRASDVRLRGLITLLLDDPRVQMFAETELKTLLIHDADQGSDDVEVLRGYLELAGNKSALAKRLHMSRPALYSRLASIERRLGVNLDDGESMTSLHVALLILDAQRSARPQSTD</sequence>
<reference evidence="6" key="1">
    <citation type="submission" date="2015-07" db="EMBL/GenBank/DDBJ databases">
        <authorList>
            <person name="Urmite Genomes"/>
        </authorList>
    </citation>
    <scope>NUCLEOTIDE SEQUENCE [LARGE SCALE GENOMIC DNA]</scope>
    <source>
        <strain evidence="6">type strain: ATCC 49404</strain>
    </source>
</reference>
<accession>A0A0H5S232</accession>
<evidence type="ECO:0000259" key="4">
    <source>
        <dbReference type="Pfam" id="PF17853"/>
    </source>
</evidence>
<dbReference type="Pfam" id="PF17853">
    <property type="entry name" value="GGDEF_2"/>
    <property type="match status" value="1"/>
</dbReference>
<dbReference type="Pfam" id="PF13556">
    <property type="entry name" value="HTH_30"/>
    <property type="match status" value="1"/>
</dbReference>
<dbReference type="InterPro" id="IPR042070">
    <property type="entry name" value="PucR_C-HTH_sf"/>
</dbReference>
<name>A0A0H5S232_9MYCO</name>